<keyword evidence="1" id="KW-0812">Transmembrane</keyword>
<feature type="transmembrane region" description="Helical" evidence="1">
    <location>
        <begin position="75"/>
        <end position="108"/>
    </location>
</feature>
<reference evidence="2" key="2">
    <citation type="submission" date="2023-05" db="EMBL/GenBank/DDBJ databases">
        <authorList>
            <person name="Fouks B."/>
        </authorList>
    </citation>
    <scope>NUCLEOTIDE SEQUENCE</scope>
    <source>
        <strain evidence="2">Stay&amp;Tobe</strain>
        <tissue evidence="2">Testes</tissue>
    </source>
</reference>
<keyword evidence="3" id="KW-1185">Reference proteome</keyword>
<dbReference type="AlphaFoldDB" id="A0AAD8EPS4"/>
<sequence>MAKEEIAMKSTDDILNTSQNDVTSKKSQKLPQYFAAIGVNIAAFAYGVTVGLAIFSNPSTFFREQPDWQRTHNRWILTYIASSVRTLFVARFFLGLSSGGMLLVWALYHT</sequence>
<keyword evidence="1" id="KW-1133">Transmembrane helix</keyword>
<dbReference type="Proteomes" id="UP001233999">
    <property type="component" value="Unassembled WGS sequence"/>
</dbReference>
<reference evidence="2" key="1">
    <citation type="journal article" date="2023" name="IScience">
        <title>Live-bearing cockroach genome reveals convergent evolutionary mechanisms linked to viviparity in insects and beyond.</title>
        <authorList>
            <person name="Fouks B."/>
            <person name="Harrison M.C."/>
            <person name="Mikhailova A.A."/>
            <person name="Marchal E."/>
            <person name="English S."/>
            <person name="Carruthers M."/>
            <person name="Jennings E.C."/>
            <person name="Chiamaka E.L."/>
            <person name="Frigard R.A."/>
            <person name="Pippel M."/>
            <person name="Attardo G.M."/>
            <person name="Benoit J.B."/>
            <person name="Bornberg-Bauer E."/>
            <person name="Tobe S.S."/>
        </authorList>
    </citation>
    <scope>NUCLEOTIDE SEQUENCE</scope>
    <source>
        <strain evidence="2">Stay&amp;Tobe</strain>
    </source>
</reference>
<accession>A0AAD8EPS4</accession>
<proteinExistence type="predicted"/>
<organism evidence="2 3">
    <name type="scientific">Diploptera punctata</name>
    <name type="common">Pacific beetle cockroach</name>
    <dbReference type="NCBI Taxonomy" id="6984"/>
    <lineage>
        <taxon>Eukaryota</taxon>
        <taxon>Metazoa</taxon>
        <taxon>Ecdysozoa</taxon>
        <taxon>Arthropoda</taxon>
        <taxon>Hexapoda</taxon>
        <taxon>Insecta</taxon>
        <taxon>Pterygota</taxon>
        <taxon>Neoptera</taxon>
        <taxon>Polyneoptera</taxon>
        <taxon>Dictyoptera</taxon>
        <taxon>Blattodea</taxon>
        <taxon>Blaberoidea</taxon>
        <taxon>Blaberidae</taxon>
        <taxon>Diplopterinae</taxon>
        <taxon>Diploptera</taxon>
    </lineage>
</organism>
<keyword evidence="1" id="KW-0472">Membrane</keyword>
<evidence type="ECO:0000256" key="1">
    <source>
        <dbReference type="SAM" id="Phobius"/>
    </source>
</evidence>
<dbReference type="EMBL" id="JASPKZ010001614">
    <property type="protein sequence ID" value="KAJ9597402.1"/>
    <property type="molecule type" value="Genomic_DNA"/>
</dbReference>
<evidence type="ECO:0000313" key="3">
    <source>
        <dbReference type="Proteomes" id="UP001233999"/>
    </source>
</evidence>
<comment type="caution">
    <text evidence="2">The sequence shown here is derived from an EMBL/GenBank/DDBJ whole genome shotgun (WGS) entry which is preliminary data.</text>
</comment>
<feature type="transmembrane region" description="Helical" evidence="1">
    <location>
        <begin position="33"/>
        <end position="55"/>
    </location>
</feature>
<evidence type="ECO:0000313" key="2">
    <source>
        <dbReference type="EMBL" id="KAJ9597402.1"/>
    </source>
</evidence>
<name>A0AAD8EPS4_DIPPU</name>
<gene>
    <name evidence="2" type="ORF">L9F63_011747</name>
</gene>
<protein>
    <submittedName>
        <fullName evidence="2">Uncharacterized protein</fullName>
    </submittedName>
</protein>
<feature type="non-terminal residue" evidence="2">
    <location>
        <position position="1"/>
    </location>
</feature>